<name>A0A372FQ01_9ACTN</name>
<reference evidence="2 3" key="1">
    <citation type="submission" date="2018-08" db="EMBL/GenBank/DDBJ databases">
        <title>Verrucosispora craniellae sp. nov., isolated from a marine sponge in the South China Sea.</title>
        <authorList>
            <person name="Li L."/>
            <person name="Lin H.W."/>
        </authorList>
    </citation>
    <scope>NUCLEOTIDE SEQUENCE [LARGE SCALE GENOMIC DNA]</scope>
    <source>
        <strain evidence="2 3">LHW63014</strain>
    </source>
</reference>
<organism evidence="2 3">
    <name type="scientific">Micromonospora craniellae</name>
    <dbReference type="NCBI Taxonomy" id="2294034"/>
    <lineage>
        <taxon>Bacteria</taxon>
        <taxon>Bacillati</taxon>
        <taxon>Actinomycetota</taxon>
        <taxon>Actinomycetes</taxon>
        <taxon>Micromonosporales</taxon>
        <taxon>Micromonosporaceae</taxon>
        <taxon>Micromonospora</taxon>
    </lineage>
</organism>
<accession>A0A372FQ01</accession>
<proteinExistence type="predicted"/>
<dbReference type="RefSeq" id="WP_147333677.1">
    <property type="nucleotide sequence ID" value="NZ_QVFU01000178.1"/>
</dbReference>
<dbReference type="InterPro" id="IPR025668">
    <property type="entry name" value="Tnp_DDE_dom"/>
</dbReference>
<dbReference type="OrthoDB" id="4334464at2"/>
<dbReference type="AlphaFoldDB" id="A0A372FQ01"/>
<keyword evidence="3" id="KW-1185">Reference proteome</keyword>
<protein>
    <submittedName>
        <fullName evidence="2">IS1182 family transposase</fullName>
    </submittedName>
</protein>
<feature type="domain" description="Transposase DDE" evidence="1">
    <location>
        <begin position="1"/>
        <end position="60"/>
    </location>
</feature>
<gene>
    <name evidence="2" type="ORF">D0Q02_31410</name>
</gene>
<dbReference type="Pfam" id="PF13751">
    <property type="entry name" value="DDE_Tnp_1_6"/>
    <property type="match status" value="1"/>
</dbReference>
<comment type="caution">
    <text evidence="2">The sequence shown here is derived from an EMBL/GenBank/DDBJ whole genome shotgun (WGS) entry which is preliminary data.</text>
</comment>
<dbReference type="Proteomes" id="UP000262621">
    <property type="component" value="Unassembled WGS sequence"/>
</dbReference>
<evidence type="ECO:0000259" key="1">
    <source>
        <dbReference type="Pfam" id="PF13751"/>
    </source>
</evidence>
<evidence type="ECO:0000313" key="2">
    <source>
        <dbReference type="EMBL" id="RFS37379.1"/>
    </source>
</evidence>
<feature type="non-terminal residue" evidence="2">
    <location>
        <position position="1"/>
    </location>
</feature>
<evidence type="ECO:0000313" key="3">
    <source>
        <dbReference type="Proteomes" id="UP000262621"/>
    </source>
</evidence>
<dbReference type="EMBL" id="QVFU01000178">
    <property type="protein sequence ID" value="RFS37379.1"/>
    <property type="molecule type" value="Genomic_DNA"/>
</dbReference>
<sequence length="85" mass="9777">RTQQTSQDWADKYKLRAGVEATINQTLDITGIRHARYRGLAKTRLQHVFSAIALNLARLHTWWTEHPLPTARISHLQRLDHALAA</sequence>